<reference evidence="1 2" key="1">
    <citation type="submission" date="2024-02" db="EMBL/GenBank/DDBJ databases">
        <title>De novo assembly and annotation of 12 fungi associated with fruit tree decline syndrome in Ontario, Canada.</title>
        <authorList>
            <person name="Sulman M."/>
            <person name="Ellouze W."/>
            <person name="Ilyukhin E."/>
        </authorList>
    </citation>
    <scope>NUCLEOTIDE SEQUENCE [LARGE SCALE GENOMIC DNA]</scope>
    <source>
        <strain evidence="1 2">M11/M66-122</strain>
    </source>
</reference>
<keyword evidence="2" id="KW-1185">Reference proteome</keyword>
<organism evidence="1 2">
    <name type="scientific">Diatrype stigma</name>
    <dbReference type="NCBI Taxonomy" id="117547"/>
    <lineage>
        <taxon>Eukaryota</taxon>
        <taxon>Fungi</taxon>
        <taxon>Dikarya</taxon>
        <taxon>Ascomycota</taxon>
        <taxon>Pezizomycotina</taxon>
        <taxon>Sordariomycetes</taxon>
        <taxon>Xylariomycetidae</taxon>
        <taxon>Xylariales</taxon>
        <taxon>Diatrypaceae</taxon>
        <taxon>Diatrype</taxon>
    </lineage>
</organism>
<dbReference type="Proteomes" id="UP001320420">
    <property type="component" value="Unassembled WGS sequence"/>
</dbReference>
<evidence type="ECO:0000313" key="2">
    <source>
        <dbReference type="Proteomes" id="UP001320420"/>
    </source>
</evidence>
<evidence type="ECO:0000313" key="1">
    <source>
        <dbReference type="EMBL" id="KAK7751130.1"/>
    </source>
</evidence>
<protein>
    <submittedName>
        <fullName evidence="1">Uncharacterized protein</fullName>
    </submittedName>
</protein>
<gene>
    <name evidence="1" type="ORF">SLS62_006960</name>
</gene>
<proteinExistence type="predicted"/>
<name>A0AAN9YR83_9PEZI</name>
<comment type="caution">
    <text evidence="1">The sequence shown here is derived from an EMBL/GenBank/DDBJ whole genome shotgun (WGS) entry which is preliminary data.</text>
</comment>
<sequence>MFEPQPTPFGQSQFPRPSPYGVTIANAGIPEYAFAPTPLGQDQLFLSVANGGCGSGSGSGISSGISSGIGGGGGLGGPLVGEKTPSHAISQEYAKADPTYVAKTMVSHLIAHGFSHDVRSELEDRDVFKKARETRRGDATSSAAID</sequence>
<accession>A0AAN9YR83</accession>
<dbReference type="EMBL" id="JAKJXP020000054">
    <property type="protein sequence ID" value="KAK7751130.1"/>
    <property type="molecule type" value="Genomic_DNA"/>
</dbReference>
<dbReference type="AlphaFoldDB" id="A0AAN9YR83"/>